<sequence length="378" mass="41254">MECDYHRRGECASCTLIDVAYPDQIARKRRRVAAALGVDEASVAVTTGPDARFRNKAKMVAGGTMDSPTLGILDESWHGTDLTRCPLYPEAIHVALRTLSRFVSLARLAPYDVAERRGELKHILVTVSPDDELMVRFVMRSTEAHTRIVKHLPTLLTELPNVRVATLNVLPDHRAALEGEREVVLTSESKLPMRLRGATLYLQPRSFFQTNTGVCEDLYERARGIVAEIAPRSVWDLYCGVGGFALHLAGEDRDVTGVELSPEAIECARLSAAELGDVAGTGLTFLSGDATAFAIENGGAGRWPDLAVVNPPRRGLGGDLSRTLEASSIPAVLYSSCNPTSLAHDLAAMPGFRVESAELFDMFPHTEHAEVLTLLRRR</sequence>
<dbReference type="InterPro" id="IPR010280">
    <property type="entry name" value="U5_MeTrfase_fam"/>
</dbReference>
<feature type="binding site" evidence="4">
    <location>
        <position position="209"/>
    </location>
    <ligand>
        <name>S-adenosyl-L-methionine</name>
        <dbReference type="ChEBI" id="CHEBI:59789"/>
    </ligand>
</feature>
<comment type="similarity">
    <text evidence="4">Belongs to the class I-like SAM-binding methyltransferase superfamily. RNA M5U methyltransferase family.</text>
</comment>
<dbReference type="PROSITE" id="PS01230">
    <property type="entry name" value="TRMA_1"/>
    <property type="match status" value="1"/>
</dbReference>
<evidence type="ECO:0000313" key="6">
    <source>
        <dbReference type="EMBL" id="TQL64214.1"/>
    </source>
</evidence>
<evidence type="ECO:0000256" key="2">
    <source>
        <dbReference type="ARBA" id="ARBA00022679"/>
    </source>
</evidence>
<dbReference type="Gene3D" id="2.40.50.1070">
    <property type="match status" value="1"/>
</dbReference>
<keyword evidence="7" id="KW-1185">Reference proteome</keyword>
<gene>
    <name evidence="6" type="ORF">FB461_0708</name>
</gene>
<dbReference type="GO" id="GO:0070475">
    <property type="term" value="P:rRNA base methylation"/>
    <property type="evidence" value="ECO:0007669"/>
    <property type="project" value="TreeGrafter"/>
</dbReference>
<accession>A0A542ZV26</accession>
<dbReference type="AlphaFoldDB" id="A0A542ZV26"/>
<dbReference type="InterPro" id="IPR029063">
    <property type="entry name" value="SAM-dependent_MTases_sf"/>
</dbReference>
<dbReference type="PANTHER" id="PTHR11061">
    <property type="entry name" value="RNA M5U METHYLTRANSFERASE"/>
    <property type="match status" value="1"/>
</dbReference>
<keyword evidence="3 4" id="KW-0949">S-adenosyl-L-methionine</keyword>
<dbReference type="Proteomes" id="UP000315389">
    <property type="component" value="Unassembled WGS sequence"/>
</dbReference>
<feature type="active site" description="Nucleophile" evidence="4">
    <location>
        <position position="337"/>
    </location>
</feature>
<dbReference type="Gene3D" id="3.40.50.150">
    <property type="entry name" value="Vaccinia Virus protein VP39"/>
    <property type="match status" value="1"/>
</dbReference>
<feature type="binding site" evidence="4">
    <location>
        <position position="310"/>
    </location>
    <ligand>
        <name>S-adenosyl-L-methionine</name>
        <dbReference type="ChEBI" id="CHEBI:59789"/>
    </ligand>
</feature>
<dbReference type="CDD" id="cd02440">
    <property type="entry name" value="AdoMet_MTases"/>
    <property type="match status" value="1"/>
</dbReference>
<dbReference type="RefSeq" id="WP_142118996.1">
    <property type="nucleotide sequence ID" value="NZ_BAAASV010000003.1"/>
</dbReference>
<protein>
    <submittedName>
        <fullName evidence="6">23S rRNA m(5)U-747 methyltransferase</fullName>
    </submittedName>
</protein>
<feature type="binding site" evidence="4">
    <location>
        <position position="238"/>
    </location>
    <ligand>
        <name>S-adenosyl-L-methionine</name>
        <dbReference type="ChEBI" id="CHEBI:59789"/>
    </ligand>
</feature>
<comment type="caution">
    <text evidence="6">The sequence shown here is derived from an EMBL/GenBank/DDBJ whole genome shotgun (WGS) entry which is preliminary data.</text>
</comment>
<organism evidence="6 7">
    <name type="scientific">Rarobacter faecitabidus</name>
    <dbReference type="NCBI Taxonomy" id="13243"/>
    <lineage>
        <taxon>Bacteria</taxon>
        <taxon>Bacillati</taxon>
        <taxon>Actinomycetota</taxon>
        <taxon>Actinomycetes</taxon>
        <taxon>Micrococcales</taxon>
        <taxon>Rarobacteraceae</taxon>
        <taxon>Rarobacter</taxon>
    </lineage>
</organism>
<dbReference type="OrthoDB" id="9804590at2"/>
<evidence type="ECO:0000256" key="1">
    <source>
        <dbReference type="ARBA" id="ARBA00022603"/>
    </source>
</evidence>
<keyword evidence="1 4" id="KW-0489">Methyltransferase</keyword>
<reference evidence="6 7" key="1">
    <citation type="submission" date="2019-06" db="EMBL/GenBank/DDBJ databases">
        <title>Sequencing the genomes of 1000 actinobacteria strains.</title>
        <authorList>
            <person name="Klenk H.-P."/>
        </authorList>
    </citation>
    <scope>NUCLEOTIDE SEQUENCE [LARGE SCALE GENOMIC DNA]</scope>
    <source>
        <strain evidence="6 7">DSM 4813</strain>
    </source>
</reference>
<keyword evidence="2 4" id="KW-0808">Transferase</keyword>
<evidence type="ECO:0000256" key="5">
    <source>
        <dbReference type="PROSITE-ProRule" id="PRU10015"/>
    </source>
</evidence>
<dbReference type="EMBL" id="VFOS01000001">
    <property type="protein sequence ID" value="TQL64214.1"/>
    <property type="molecule type" value="Genomic_DNA"/>
</dbReference>
<proteinExistence type="inferred from homology"/>
<dbReference type="SUPFAM" id="SSF53335">
    <property type="entry name" value="S-adenosyl-L-methionine-dependent methyltransferases"/>
    <property type="match status" value="1"/>
</dbReference>
<dbReference type="PANTHER" id="PTHR11061:SF30">
    <property type="entry name" value="TRNA (URACIL(54)-C(5))-METHYLTRANSFERASE"/>
    <property type="match status" value="1"/>
</dbReference>
<feature type="binding site" evidence="4">
    <location>
        <position position="259"/>
    </location>
    <ligand>
        <name>S-adenosyl-L-methionine</name>
        <dbReference type="ChEBI" id="CHEBI:59789"/>
    </ligand>
</feature>
<dbReference type="GO" id="GO:0070041">
    <property type="term" value="F:rRNA (uridine-C5-)-methyltransferase activity"/>
    <property type="evidence" value="ECO:0007669"/>
    <property type="project" value="TreeGrafter"/>
</dbReference>
<evidence type="ECO:0000256" key="3">
    <source>
        <dbReference type="ARBA" id="ARBA00022691"/>
    </source>
</evidence>
<evidence type="ECO:0000313" key="7">
    <source>
        <dbReference type="Proteomes" id="UP000315389"/>
    </source>
</evidence>
<dbReference type="Pfam" id="PF05958">
    <property type="entry name" value="tRNA_U5-meth_tr"/>
    <property type="match status" value="2"/>
</dbReference>
<feature type="active site" evidence="5">
    <location>
        <position position="337"/>
    </location>
</feature>
<dbReference type="PROSITE" id="PS51687">
    <property type="entry name" value="SAM_MT_RNA_M5U"/>
    <property type="match status" value="1"/>
</dbReference>
<name>A0A542ZV26_RARFA</name>
<dbReference type="InterPro" id="IPR030390">
    <property type="entry name" value="MeTrfase_TrmA_AS"/>
</dbReference>
<evidence type="ECO:0000256" key="4">
    <source>
        <dbReference type="PROSITE-ProRule" id="PRU01024"/>
    </source>
</evidence>